<feature type="domain" description="GAF" evidence="1">
    <location>
        <begin position="64"/>
        <end position="153"/>
    </location>
</feature>
<dbReference type="HOGENOM" id="CLU_120803_0_0_4"/>
<gene>
    <name evidence="2" type="ordered locus">Veis_0546</name>
</gene>
<sequence length="166" mass="18820">MSHFLDPLLLLADAQAQQQQPQACFQAIDQALAAAIGHRLFTILAYHPQARESQRIYTSQPAAYPVGGRKPVTGSPWMQQVIHQGQPYIGYQRQDIIDSFYDHELIFSLGCASVLNIPVRWRGQTWATVNLLHQENWYQPSHIPLSRSVAQMLLPALLFPRMTEEG</sequence>
<dbReference type="STRING" id="391735.Veis_0546"/>
<dbReference type="Pfam" id="PF01590">
    <property type="entry name" value="GAF"/>
    <property type="match status" value="1"/>
</dbReference>
<accession>A1WFC3</accession>
<reference evidence="3" key="1">
    <citation type="submission" date="2006-12" db="EMBL/GenBank/DDBJ databases">
        <title>Complete sequence of chromosome 1 of Verminephrobacter eiseniae EF01-2.</title>
        <authorList>
            <person name="Copeland A."/>
            <person name="Lucas S."/>
            <person name="Lapidus A."/>
            <person name="Barry K."/>
            <person name="Detter J.C."/>
            <person name="Glavina del Rio T."/>
            <person name="Dalin E."/>
            <person name="Tice H."/>
            <person name="Pitluck S."/>
            <person name="Chertkov O."/>
            <person name="Brettin T."/>
            <person name="Bruce D."/>
            <person name="Han C."/>
            <person name="Tapia R."/>
            <person name="Gilna P."/>
            <person name="Schmutz J."/>
            <person name="Larimer F."/>
            <person name="Land M."/>
            <person name="Hauser L."/>
            <person name="Kyrpides N."/>
            <person name="Kim E."/>
            <person name="Stahl D."/>
            <person name="Richardson P."/>
        </authorList>
    </citation>
    <scope>NUCLEOTIDE SEQUENCE [LARGE SCALE GENOMIC DNA]</scope>
    <source>
        <strain evidence="3">EF01-2</strain>
    </source>
</reference>
<dbReference type="eggNOG" id="COG2203">
    <property type="taxonomic scope" value="Bacteria"/>
</dbReference>
<proteinExistence type="predicted"/>
<dbReference type="EMBL" id="CP000542">
    <property type="protein sequence ID" value="ABM56330.1"/>
    <property type="molecule type" value="Genomic_DNA"/>
</dbReference>
<keyword evidence="3" id="KW-1185">Reference proteome</keyword>
<dbReference type="RefSeq" id="WP_011808344.1">
    <property type="nucleotide sequence ID" value="NC_008786.1"/>
</dbReference>
<dbReference type="InterPro" id="IPR029016">
    <property type="entry name" value="GAF-like_dom_sf"/>
</dbReference>
<dbReference type="GeneID" id="76459248"/>
<protein>
    <submittedName>
        <fullName evidence="2">Putative GAF sensor protein</fullName>
    </submittedName>
</protein>
<dbReference type="OrthoDB" id="9022072at2"/>
<dbReference type="AlphaFoldDB" id="A1WFC3"/>
<dbReference type="Proteomes" id="UP000000374">
    <property type="component" value="Chromosome"/>
</dbReference>
<dbReference type="InterPro" id="IPR003018">
    <property type="entry name" value="GAF"/>
</dbReference>
<dbReference type="Gene3D" id="3.30.450.40">
    <property type="match status" value="1"/>
</dbReference>
<name>A1WFC3_VEREI</name>
<dbReference type="SUPFAM" id="SSF55781">
    <property type="entry name" value="GAF domain-like"/>
    <property type="match status" value="1"/>
</dbReference>
<evidence type="ECO:0000313" key="2">
    <source>
        <dbReference type="EMBL" id="ABM56330.1"/>
    </source>
</evidence>
<organism evidence="2 3">
    <name type="scientific">Verminephrobacter eiseniae (strain EF01-2)</name>
    <dbReference type="NCBI Taxonomy" id="391735"/>
    <lineage>
        <taxon>Bacteria</taxon>
        <taxon>Pseudomonadati</taxon>
        <taxon>Pseudomonadota</taxon>
        <taxon>Betaproteobacteria</taxon>
        <taxon>Burkholderiales</taxon>
        <taxon>Comamonadaceae</taxon>
        <taxon>Verminephrobacter</taxon>
    </lineage>
</organism>
<dbReference type="KEGG" id="vei:Veis_0546"/>
<evidence type="ECO:0000313" key="3">
    <source>
        <dbReference type="Proteomes" id="UP000000374"/>
    </source>
</evidence>
<evidence type="ECO:0000259" key="1">
    <source>
        <dbReference type="Pfam" id="PF01590"/>
    </source>
</evidence>